<dbReference type="Proteomes" id="UP001596180">
    <property type="component" value="Unassembled WGS sequence"/>
</dbReference>
<dbReference type="EMBL" id="JBHSOA010000014">
    <property type="protein sequence ID" value="MFC5851783.1"/>
    <property type="molecule type" value="Genomic_DNA"/>
</dbReference>
<evidence type="ECO:0008006" key="4">
    <source>
        <dbReference type="Google" id="ProtNLM"/>
    </source>
</evidence>
<keyword evidence="3" id="KW-1185">Reference proteome</keyword>
<proteinExistence type="predicted"/>
<dbReference type="SUPFAM" id="SSF51126">
    <property type="entry name" value="Pectin lyase-like"/>
    <property type="match status" value="1"/>
</dbReference>
<organism evidence="2 3">
    <name type="scientific">Streptomyces chlorus</name>
    <dbReference type="NCBI Taxonomy" id="887452"/>
    <lineage>
        <taxon>Bacteria</taxon>
        <taxon>Bacillati</taxon>
        <taxon>Actinomycetota</taxon>
        <taxon>Actinomycetes</taxon>
        <taxon>Kitasatosporales</taxon>
        <taxon>Streptomycetaceae</taxon>
        <taxon>Streptomyces</taxon>
    </lineage>
</organism>
<name>A0ABW1DSZ8_9ACTN</name>
<comment type="caution">
    <text evidence="2">The sequence shown here is derived from an EMBL/GenBank/DDBJ whole genome shotgun (WGS) entry which is preliminary data.</text>
</comment>
<dbReference type="InterPro" id="IPR011050">
    <property type="entry name" value="Pectin_lyase_fold/virulence"/>
</dbReference>
<evidence type="ECO:0000313" key="2">
    <source>
        <dbReference type="EMBL" id="MFC5851783.1"/>
    </source>
</evidence>
<protein>
    <recommendedName>
        <fullName evidence="4">Right handed beta helix domain-containing protein</fullName>
    </recommendedName>
</protein>
<reference evidence="3" key="1">
    <citation type="journal article" date="2019" name="Int. J. Syst. Evol. Microbiol.">
        <title>The Global Catalogue of Microorganisms (GCM) 10K type strain sequencing project: providing services to taxonomists for standard genome sequencing and annotation.</title>
        <authorList>
            <consortium name="The Broad Institute Genomics Platform"/>
            <consortium name="The Broad Institute Genome Sequencing Center for Infectious Disease"/>
            <person name="Wu L."/>
            <person name="Ma J."/>
        </authorList>
    </citation>
    <scope>NUCLEOTIDE SEQUENCE [LARGE SCALE GENOMIC DNA]</scope>
    <source>
        <strain evidence="3">JCM 10411</strain>
    </source>
</reference>
<dbReference type="RefSeq" id="WP_381360143.1">
    <property type="nucleotide sequence ID" value="NZ_JBHSOA010000014.1"/>
</dbReference>
<sequence>MSARTSITRAVQVAGMCGAMAIGASAFPAVAQAKTFVACNEGALSTAITNANAASSATLSLAPGCVYDLTMRLPDVTGNITINANGDLITRDSAAPAFRIFTVSGQLTLKNATISNGNAAGESANFGGGIAVINSGSLVVERSNIIHNRADFSGGIGGLSNTTITVDRTTITGNQVTQRGGGFIADGIGTITNSRIIGNRAGNQGGGIANQGQLTVRNSNINANLAGDGGGIVNLGGTANLSRTNVNSNVATDGVGAGGILRTGGTVTLVSSRVRGNVPTNCAGTVPGCTG</sequence>
<keyword evidence="1" id="KW-0732">Signal</keyword>
<evidence type="ECO:0000256" key="1">
    <source>
        <dbReference type="SAM" id="SignalP"/>
    </source>
</evidence>
<evidence type="ECO:0000313" key="3">
    <source>
        <dbReference type="Proteomes" id="UP001596180"/>
    </source>
</evidence>
<gene>
    <name evidence="2" type="ORF">ACFPZI_08055</name>
</gene>
<feature type="chain" id="PRO_5046321465" description="Right handed beta helix domain-containing protein" evidence="1">
    <location>
        <begin position="32"/>
        <end position="291"/>
    </location>
</feature>
<accession>A0ABW1DSZ8</accession>
<feature type="signal peptide" evidence="1">
    <location>
        <begin position="1"/>
        <end position="31"/>
    </location>
</feature>